<proteinExistence type="predicted"/>
<evidence type="ECO:0000313" key="1">
    <source>
        <dbReference type="EMBL" id="SMR58254.1"/>
    </source>
</evidence>
<evidence type="ECO:0000313" key="2">
    <source>
        <dbReference type="Proteomes" id="UP000245764"/>
    </source>
</evidence>
<dbReference type="EMBL" id="LT854261">
    <property type="protein sequence ID" value="SMR58254.1"/>
    <property type="molecule type" value="Genomic_DNA"/>
</dbReference>
<name>A0A2H1GXG4_ZYMTR</name>
<accession>A0A2H1GXG4</accession>
<dbReference type="Proteomes" id="UP000245764">
    <property type="component" value="Chromosome 9"/>
</dbReference>
<reference evidence="2" key="1">
    <citation type="submission" date="2017-05" db="EMBL/GenBank/DDBJ databases">
        <authorList>
            <person name="Song R."/>
            <person name="Chenine A.L."/>
            <person name="Ruprecht R.M."/>
        </authorList>
    </citation>
    <scope>NUCLEOTIDE SEQUENCE [LARGE SCALE GENOMIC DNA]</scope>
</reference>
<gene>
    <name evidence="1" type="ORF">ZT1E4_G8989</name>
</gene>
<dbReference type="AlphaFoldDB" id="A0A2H1GXG4"/>
<protein>
    <submittedName>
        <fullName evidence="1">Uncharacterized protein</fullName>
    </submittedName>
</protein>
<organism evidence="1 2">
    <name type="scientific">Zymoseptoria tritici ST99CH_1E4</name>
    <dbReference type="NCBI Taxonomy" id="1276532"/>
    <lineage>
        <taxon>Eukaryota</taxon>
        <taxon>Fungi</taxon>
        <taxon>Dikarya</taxon>
        <taxon>Ascomycota</taxon>
        <taxon>Pezizomycotina</taxon>
        <taxon>Dothideomycetes</taxon>
        <taxon>Dothideomycetidae</taxon>
        <taxon>Mycosphaerellales</taxon>
        <taxon>Mycosphaerellaceae</taxon>
        <taxon>Zymoseptoria</taxon>
    </lineage>
</organism>
<sequence length="226" mass="25856">MHHGGDDTKLPRHGAKLVKEQLIEDVRCPGCGKWAPSGCYTPPALKDARRHEGLGCVGCRGKKATEEYADTVRVHLNEADEAGKPEIHEWQEWNEDYTAPLHERVVERDADLNPAAEELETNRRWYGKLLRGETSSNHAWFGLLSNADYDVDGDGQKITKYKSTFSAIYENFEEVSDEEQYLFKLACQMPDFAQDWRDHPLAFAPPIGNHERRRKRRLLPALLVLD</sequence>